<accession>A0ACB8YK35</accession>
<reference evidence="1 2" key="2">
    <citation type="journal article" date="2022" name="Mol. Ecol. Resour.">
        <title>The genomes of chicory, endive, great burdock and yacon provide insights into Asteraceae paleo-polyploidization history and plant inulin production.</title>
        <authorList>
            <person name="Fan W."/>
            <person name="Wang S."/>
            <person name="Wang H."/>
            <person name="Wang A."/>
            <person name="Jiang F."/>
            <person name="Liu H."/>
            <person name="Zhao H."/>
            <person name="Xu D."/>
            <person name="Zhang Y."/>
        </authorList>
    </citation>
    <scope>NUCLEOTIDE SEQUENCE [LARGE SCALE GENOMIC DNA]</scope>
    <source>
        <strain evidence="2">cv. Niubang</strain>
    </source>
</reference>
<comment type="caution">
    <text evidence="1">The sequence shown here is derived from an EMBL/GenBank/DDBJ whole genome shotgun (WGS) entry which is preliminary data.</text>
</comment>
<name>A0ACB8YK35_ARCLA</name>
<protein>
    <submittedName>
        <fullName evidence="1">Uncharacterized protein</fullName>
    </submittedName>
</protein>
<dbReference type="EMBL" id="CM042058">
    <property type="protein sequence ID" value="KAI3684385.1"/>
    <property type="molecule type" value="Genomic_DNA"/>
</dbReference>
<dbReference type="Proteomes" id="UP001055879">
    <property type="component" value="Linkage Group LG12"/>
</dbReference>
<proteinExistence type="predicted"/>
<keyword evidence="2" id="KW-1185">Reference proteome</keyword>
<organism evidence="1 2">
    <name type="scientific">Arctium lappa</name>
    <name type="common">Greater burdock</name>
    <name type="synonym">Lappa major</name>
    <dbReference type="NCBI Taxonomy" id="4217"/>
    <lineage>
        <taxon>Eukaryota</taxon>
        <taxon>Viridiplantae</taxon>
        <taxon>Streptophyta</taxon>
        <taxon>Embryophyta</taxon>
        <taxon>Tracheophyta</taxon>
        <taxon>Spermatophyta</taxon>
        <taxon>Magnoliopsida</taxon>
        <taxon>eudicotyledons</taxon>
        <taxon>Gunneridae</taxon>
        <taxon>Pentapetalae</taxon>
        <taxon>asterids</taxon>
        <taxon>campanulids</taxon>
        <taxon>Asterales</taxon>
        <taxon>Asteraceae</taxon>
        <taxon>Carduoideae</taxon>
        <taxon>Cardueae</taxon>
        <taxon>Arctiinae</taxon>
        <taxon>Arctium</taxon>
    </lineage>
</organism>
<reference evidence="2" key="1">
    <citation type="journal article" date="2022" name="Mol. Ecol. Resour.">
        <title>The genomes of chicory, endive, great burdock and yacon provide insights into Asteraceae palaeo-polyploidization history and plant inulin production.</title>
        <authorList>
            <person name="Fan W."/>
            <person name="Wang S."/>
            <person name="Wang H."/>
            <person name="Wang A."/>
            <person name="Jiang F."/>
            <person name="Liu H."/>
            <person name="Zhao H."/>
            <person name="Xu D."/>
            <person name="Zhang Y."/>
        </authorList>
    </citation>
    <scope>NUCLEOTIDE SEQUENCE [LARGE SCALE GENOMIC DNA]</scope>
    <source>
        <strain evidence="2">cv. Niubang</strain>
    </source>
</reference>
<sequence length="85" mass="9058">MSGIAIRSISGIYKSVLVGLPEKISRSNLVLPTTTQQPQEINPLYFLPFYAPPPKATVATALSSAAAAPNHRCSAALFFPIDSIE</sequence>
<evidence type="ECO:0000313" key="2">
    <source>
        <dbReference type="Proteomes" id="UP001055879"/>
    </source>
</evidence>
<evidence type="ECO:0000313" key="1">
    <source>
        <dbReference type="EMBL" id="KAI3684385.1"/>
    </source>
</evidence>
<gene>
    <name evidence="1" type="ORF">L6452_33608</name>
</gene>